<protein>
    <submittedName>
        <fullName evidence="4">RHS repeat-associated core domain-containing protein</fullName>
    </submittedName>
</protein>
<gene>
    <name evidence="4" type="ORF">SAMN05421579_101171</name>
</gene>
<evidence type="ECO:0000313" key="5">
    <source>
        <dbReference type="Proteomes" id="UP000199011"/>
    </source>
</evidence>
<keyword evidence="2" id="KW-0472">Membrane</keyword>
<dbReference type="PANTHER" id="PTHR32305">
    <property type="match status" value="1"/>
</dbReference>
<organism evidence="4 5">
    <name type="scientific">Xenorhabdus japonica</name>
    <dbReference type="NCBI Taxonomy" id="53341"/>
    <lineage>
        <taxon>Bacteria</taxon>
        <taxon>Pseudomonadati</taxon>
        <taxon>Pseudomonadota</taxon>
        <taxon>Gammaproteobacteria</taxon>
        <taxon>Enterobacterales</taxon>
        <taxon>Morganellaceae</taxon>
        <taxon>Xenorhabdus</taxon>
    </lineage>
</organism>
<keyword evidence="1" id="KW-0677">Repeat</keyword>
<feature type="transmembrane region" description="Helical" evidence="2">
    <location>
        <begin position="1363"/>
        <end position="1387"/>
    </location>
</feature>
<sequence>MPSGIYSNAFNFSTYVNGGVDLRTGQYGVNINLATLVSQFNDEVSRDISLSFSMMNNVNSGFGIGWSLNNSEYYDNKVKPQPEVHFSSGETYQVQPFVNADGRIDFKDKKLKDAYIGKIDERKICIVYKSGMVETLSRVADGKPFLLTRLQFENGEKFDFQYNSVNPDLLANIVDGYGKTILRLISNDNKNIHVVYVRMAEDKEAKIEFVYVNNKLITLKLPSDGIENPPQTTFSYNELNDLLVITSVDNPTGSRDNIYYQQNGHRVGKLSKTSYIPYVLQWDRFPGGGQPMLRMKYTYSPDKNFTGYPFNGNPSSVADNLYLMPGNYEYWANETIVDAEENDIALRSHKVTYNKFHLTKEEVYREKNCETKKVTIYNEISNTDFFSQPPNLQIPKSITTEYTNANGKRRSETLTQESDEYGNITETVDISGVKTVFDYYPVQGDLEKCPSDPFGQFKRYIRMTNIIPSGDMGETKTVNYEYQSVAVKQGISFLSNYVVIQSKAITNDILVEEYAYQEDEDVSLNALLSSSTRTYLGDAPKTTTKNFSYTLIGGSLTTVETTIGFDGKQMEESETINLYTSLMQSHTDTDGITEKCEYDILGRLIKKISAAGSLYETINICRYILPSAFGKTSAIEVIDIWGVIGRTEYDGFGREVFNWVQDDDGKFDAEGNYDGSLRKMASSTYDKLGRLTSETDFDYIDGQQVAMNQKNYVYDGWEQIAEVHHNTGLIELNIIDPVAMTQTESQRNQNAQQLASTRTTFNLFEQPIKIEELDGQTLYSTTTMQYDGFGRLVKTIKPDGSTSTVEQYDIFDRPLLLTQFDGTVNQIDYSDLTEDVVPTAINVKVGGNFVNIGTQGFDGLGRLINLQVNRAHKQYQYSASTSWPSSIINGRNQQVNVNTLPELGYVMAVNAEKSERALGNFNYSDAKTPNMPAGIPLSAINAFCRYDYTYGQTGSLKTVRQTVGAVAKNTAYNCVTLGGTALDINMGGRVLKKGLDSFGRVITTTDGNITTQCTYDTFERINSITTLQNGVQVQSVKIDYDVYNRETHRTITSQNDQFEQTSTYDTQDRLIERTTLIQSDKRLSEVFAYDERSRLVSYVIRSGYDVALLPCNELGRPITEQLFQYDGLNNLVQVTTTFVNGECDIAAFIYEIQRITSISHTLTTGENAYPATVSIEYDDDGNITSINADGGTGPKLAYSATSQLIQYGDTVYRYDAYGKLIKQGRKANYYLDGKIVSESGEAGELKFIRHGDVNIAETDTESRFLMTDNQGSTIGVKDASGTNYFSYTPFGSSADKNVRSGFKGELLDTESGGYPMGNGVRLYLPSLAGFTSMDSLSPFISGGFNPYRYCDGDPINLSDPSGYMSTGSIIGSVLGIIGAIIGIALAIPTGGASLTLTAAIEIGLGVAELTATGVSLGLGLAGDEKGSDIAGAIAGVFGLASMGMGGASWLMGKAGAKGGKAVVSGAEELRGTFSKLPGKSVKTKPMSKAPKKIWHKVKEPTPTGHSKYVFGSNRPISHRHLEEPIKFFERRHSVMKRPIYILTGSHGARMGNNWTSAGVRRASLIEKRFFKQDLRYIGRVDNRIRVRNMDGMSTPSFNRYISDPNKHVILGYCFGRNDEALRYYRNLKPVTSYV</sequence>
<evidence type="ECO:0000259" key="3">
    <source>
        <dbReference type="Pfam" id="PF25023"/>
    </source>
</evidence>
<dbReference type="Pfam" id="PF25023">
    <property type="entry name" value="TEN_YD-shell"/>
    <property type="match status" value="1"/>
</dbReference>
<dbReference type="STRING" id="53341.SAMN05421579_101171"/>
<reference evidence="5" key="1">
    <citation type="submission" date="2016-10" db="EMBL/GenBank/DDBJ databases">
        <authorList>
            <person name="Varghese N."/>
            <person name="Submissions S."/>
        </authorList>
    </citation>
    <scope>NUCLEOTIDE SEQUENCE [LARGE SCALE GENOMIC DNA]</scope>
    <source>
        <strain evidence="5">DSM 16522</strain>
    </source>
</reference>
<evidence type="ECO:0000256" key="1">
    <source>
        <dbReference type="ARBA" id="ARBA00022737"/>
    </source>
</evidence>
<dbReference type="RefSeq" id="WP_092516954.1">
    <property type="nucleotide sequence ID" value="NZ_CAWRAH010000084.1"/>
</dbReference>
<dbReference type="NCBIfam" id="TIGR03696">
    <property type="entry name" value="Rhs_assc_core"/>
    <property type="match status" value="1"/>
</dbReference>
<evidence type="ECO:0000313" key="4">
    <source>
        <dbReference type="EMBL" id="SFN35796.1"/>
    </source>
</evidence>
<dbReference type="InterPro" id="IPR050708">
    <property type="entry name" value="T6SS_VgrG/RHS"/>
</dbReference>
<proteinExistence type="predicted"/>
<feature type="domain" description="Teneurin-like YD-shell" evidence="3">
    <location>
        <begin position="1119"/>
        <end position="1230"/>
    </location>
</feature>
<dbReference type="Pfam" id="PF15656">
    <property type="entry name" value="Tox-HDC"/>
    <property type="match status" value="1"/>
</dbReference>
<dbReference type="Proteomes" id="UP000199011">
    <property type="component" value="Unassembled WGS sequence"/>
</dbReference>
<keyword evidence="5" id="KW-1185">Reference proteome</keyword>
<dbReference type="PANTHER" id="PTHR32305:SF15">
    <property type="entry name" value="PROTEIN RHSA-RELATED"/>
    <property type="match status" value="1"/>
</dbReference>
<dbReference type="InterPro" id="IPR028897">
    <property type="entry name" value="Tox-HDC_dom"/>
</dbReference>
<feature type="transmembrane region" description="Helical" evidence="2">
    <location>
        <begin position="1429"/>
        <end position="1450"/>
    </location>
</feature>
<dbReference type="InterPro" id="IPR056823">
    <property type="entry name" value="TEN-like_YD-shell"/>
</dbReference>
<keyword evidence="2" id="KW-0812">Transmembrane</keyword>
<dbReference type="Gene3D" id="2.180.10.10">
    <property type="entry name" value="RHS repeat-associated core"/>
    <property type="match status" value="2"/>
</dbReference>
<feature type="transmembrane region" description="Helical" evidence="2">
    <location>
        <begin position="1394"/>
        <end position="1417"/>
    </location>
</feature>
<evidence type="ECO:0000256" key="2">
    <source>
        <dbReference type="SAM" id="Phobius"/>
    </source>
</evidence>
<accession>A0A1I4YCU5</accession>
<keyword evidence="2" id="KW-1133">Transmembrane helix</keyword>
<name>A0A1I4YCU5_9GAMM</name>
<dbReference type="OrthoDB" id="5862074at2"/>
<dbReference type="EMBL" id="FOVO01000001">
    <property type="protein sequence ID" value="SFN35796.1"/>
    <property type="molecule type" value="Genomic_DNA"/>
</dbReference>
<dbReference type="InterPro" id="IPR022385">
    <property type="entry name" value="Rhs_assc_core"/>
</dbReference>